<dbReference type="Proteomes" id="UP001164693">
    <property type="component" value="Chromosome"/>
</dbReference>
<evidence type="ECO:0000313" key="1">
    <source>
        <dbReference type="EMBL" id="WAX57270.1"/>
    </source>
</evidence>
<organism evidence="1 2">
    <name type="scientific">Jatrophihabitans cynanchi</name>
    <dbReference type="NCBI Taxonomy" id="2944128"/>
    <lineage>
        <taxon>Bacteria</taxon>
        <taxon>Bacillati</taxon>
        <taxon>Actinomycetota</taxon>
        <taxon>Actinomycetes</taxon>
        <taxon>Jatrophihabitantales</taxon>
        <taxon>Jatrophihabitantaceae</taxon>
        <taxon>Jatrophihabitans</taxon>
    </lineage>
</organism>
<sequence>MSISAPRRRSRLGRRLVIVLLVVLALLVAADRIADAVAEHEAASLLQRSQNLAHRPDVSVTGFPFLTQLASGTFDEIDVRADDLMVGDGSRQLRVRRLDVAMHHVHVARDFRSATSRSSTATAQIRYSDIASTLGVALAYAGDHRVRATHTVTVAGVSVPASATAGVHLSHSGELTFVDPKVTVAGQRVPAEVDSYFAGVFGTAISLRGLPFGVQVRSLSAGADGLSVRLTAQQLTFRR</sequence>
<gene>
    <name evidence="1" type="ORF">M6B22_00540</name>
</gene>
<evidence type="ECO:0000313" key="2">
    <source>
        <dbReference type="Proteomes" id="UP001164693"/>
    </source>
</evidence>
<name>A0ABY7JZV9_9ACTN</name>
<reference evidence="1" key="1">
    <citation type="submission" date="2022-05" db="EMBL/GenBank/DDBJ databases">
        <title>Jatrophihabitans sp. SB3-54 whole genome sequence.</title>
        <authorList>
            <person name="Suh M.K."/>
            <person name="Eom M.K."/>
            <person name="Kim J.S."/>
            <person name="Kim H.S."/>
            <person name="Do H.E."/>
            <person name="Shin Y.K."/>
            <person name="Lee J.-S."/>
        </authorList>
    </citation>
    <scope>NUCLEOTIDE SEQUENCE</scope>
    <source>
        <strain evidence="1">SB3-54</strain>
    </source>
</reference>
<dbReference type="InterPro" id="IPR021373">
    <property type="entry name" value="DUF2993"/>
</dbReference>
<accession>A0ABY7JZV9</accession>
<protein>
    <submittedName>
        <fullName evidence="1">DUF2993 domain-containing protein</fullName>
    </submittedName>
</protein>
<proteinExistence type="predicted"/>
<keyword evidence="2" id="KW-1185">Reference proteome</keyword>
<dbReference type="Pfam" id="PF11209">
    <property type="entry name" value="LmeA"/>
    <property type="match status" value="1"/>
</dbReference>
<dbReference type="EMBL" id="CP097463">
    <property type="protein sequence ID" value="WAX57270.1"/>
    <property type="molecule type" value="Genomic_DNA"/>
</dbReference>
<dbReference type="RefSeq" id="WP_269443809.1">
    <property type="nucleotide sequence ID" value="NZ_CP097463.1"/>
</dbReference>